<sequence length="84" mass="9113">MVGMRLWQWWRGIGKEINLIDGAVGAVKISSPFQGELMAIRKACEMAKALGLQKAVIKSDNQHHQVECVRISPTFGSPGDCGGC</sequence>
<name>A0A834LSF8_RHOSS</name>
<reference evidence="1" key="1">
    <citation type="submission" date="2019-11" db="EMBL/GenBank/DDBJ databases">
        <authorList>
            <person name="Liu Y."/>
            <person name="Hou J."/>
            <person name="Li T.-Q."/>
            <person name="Guan C.-H."/>
            <person name="Wu X."/>
            <person name="Wu H.-Z."/>
            <person name="Ling F."/>
            <person name="Zhang R."/>
            <person name="Shi X.-G."/>
            <person name="Ren J.-P."/>
            <person name="Chen E.-F."/>
            <person name="Sun J.-M."/>
        </authorList>
    </citation>
    <scope>NUCLEOTIDE SEQUENCE</scope>
    <source>
        <strain evidence="1">Adult_tree_wgs_1</strain>
        <tissue evidence="1">Leaves</tissue>
    </source>
</reference>
<comment type="caution">
    <text evidence="1">The sequence shown here is derived from an EMBL/GenBank/DDBJ whole genome shotgun (WGS) entry which is preliminary data.</text>
</comment>
<gene>
    <name evidence="1" type="ORF">RHSIM_Rhsim04G0077900</name>
</gene>
<dbReference type="AlphaFoldDB" id="A0A834LSF8"/>
<protein>
    <recommendedName>
        <fullName evidence="3">RNase H type-1 domain-containing protein</fullName>
    </recommendedName>
</protein>
<dbReference type="EMBL" id="WJXA01000004">
    <property type="protein sequence ID" value="KAF7146248.1"/>
    <property type="molecule type" value="Genomic_DNA"/>
</dbReference>
<dbReference type="OrthoDB" id="10510226at2759"/>
<dbReference type="Proteomes" id="UP000626092">
    <property type="component" value="Unassembled WGS sequence"/>
</dbReference>
<evidence type="ECO:0000313" key="2">
    <source>
        <dbReference type="Proteomes" id="UP000626092"/>
    </source>
</evidence>
<organism evidence="1 2">
    <name type="scientific">Rhododendron simsii</name>
    <name type="common">Sims's rhododendron</name>
    <dbReference type="NCBI Taxonomy" id="118357"/>
    <lineage>
        <taxon>Eukaryota</taxon>
        <taxon>Viridiplantae</taxon>
        <taxon>Streptophyta</taxon>
        <taxon>Embryophyta</taxon>
        <taxon>Tracheophyta</taxon>
        <taxon>Spermatophyta</taxon>
        <taxon>Magnoliopsida</taxon>
        <taxon>eudicotyledons</taxon>
        <taxon>Gunneridae</taxon>
        <taxon>Pentapetalae</taxon>
        <taxon>asterids</taxon>
        <taxon>Ericales</taxon>
        <taxon>Ericaceae</taxon>
        <taxon>Ericoideae</taxon>
        <taxon>Rhodoreae</taxon>
        <taxon>Rhododendron</taxon>
    </lineage>
</organism>
<evidence type="ECO:0008006" key="3">
    <source>
        <dbReference type="Google" id="ProtNLM"/>
    </source>
</evidence>
<proteinExistence type="predicted"/>
<evidence type="ECO:0000313" key="1">
    <source>
        <dbReference type="EMBL" id="KAF7146248.1"/>
    </source>
</evidence>
<keyword evidence="2" id="KW-1185">Reference proteome</keyword>
<accession>A0A834LSF8</accession>